<keyword evidence="11" id="KW-1185">Reference proteome</keyword>
<dbReference type="InterPro" id="IPR029479">
    <property type="entry name" value="Nitroreductase"/>
</dbReference>
<keyword evidence="4 7" id="KW-0521">NADP</keyword>
<dbReference type="SUPFAM" id="SSF55469">
    <property type="entry name" value="FMN-dependent nitroreductase-like"/>
    <property type="match status" value="1"/>
</dbReference>
<comment type="cofactor">
    <cofactor evidence="8">
        <name>FMN</name>
        <dbReference type="ChEBI" id="CHEBI:58210"/>
    </cofactor>
    <text evidence="8">Binds 1 FMN per subunit.</text>
</comment>
<organism evidence="10 11">
    <name type="scientific">Taishania pollutisoli</name>
    <dbReference type="NCBI Taxonomy" id="2766479"/>
    <lineage>
        <taxon>Bacteria</taxon>
        <taxon>Pseudomonadati</taxon>
        <taxon>Bacteroidota</taxon>
        <taxon>Flavobacteriia</taxon>
        <taxon>Flavobacteriales</taxon>
        <taxon>Crocinitomicaceae</taxon>
        <taxon>Taishania</taxon>
    </lineage>
</organism>
<evidence type="ECO:0000256" key="8">
    <source>
        <dbReference type="PIRSR" id="PIRSR000232-1"/>
    </source>
</evidence>
<protein>
    <recommendedName>
        <fullName evidence="7">Putative NAD(P)H nitroreductase</fullName>
        <ecNumber evidence="7">1.-.-.-</ecNumber>
    </recommendedName>
</protein>
<dbReference type="Pfam" id="PF00881">
    <property type="entry name" value="Nitroreductase"/>
    <property type="match status" value="1"/>
</dbReference>
<dbReference type="Proteomes" id="UP000652681">
    <property type="component" value="Unassembled WGS sequence"/>
</dbReference>
<accession>A0A8J6PHE7</accession>
<proteinExistence type="inferred from homology"/>
<gene>
    <name evidence="10" type="ORF">H9Y05_03440</name>
</gene>
<dbReference type="EMBL" id="JACVEL010000002">
    <property type="protein sequence ID" value="MBC9811519.1"/>
    <property type="molecule type" value="Genomic_DNA"/>
</dbReference>
<dbReference type="PIRSF" id="PIRSF000232">
    <property type="entry name" value="YdjA"/>
    <property type="match status" value="1"/>
</dbReference>
<dbReference type="InterPro" id="IPR052530">
    <property type="entry name" value="NAD(P)H_nitroreductase"/>
</dbReference>
<dbReference type="InterPro" id="IPR026021">
    <property type="entry name" value="YdjA-like"/>
</dbReference>
<dbReference type="AlphaFoldDB" id="A0A8J6PHE7"/>
<keyword evidence="6 7" id="KW-0520">NAD</keyword>
<comment type="caution">
    <text evidence="10">The sequence shown here is derived from an EMBL/GenBank/DDBJ whole genome shotgun (WGS) entry which is preliminary data.</text>
</comment>
<reference evidence="10" key="1">
    <citation type="submission" date="2020-09" db="EMBL/GenBank/DDBJ databases">
        <title>Taishania pollutisoli gen. nov., sp. nov., Isolated from Tetrabromobisphenol A-Contaminated Soil.</title>
        <authorList>
            <person name="Chen Q."/>
        </authorList>
    </citation>
    <scope>NUCLEOTIDE SEQUENCE</scope>
    <source>
        <strain evidence="10">CZZ-1</strain>
    </source>
</reference>
<name>A0A8J6PHE7_9FLAO</name>
<evidence type="ECO:0000256" key="4">
    <source>
        <dbReference type="ARBA" id="ARBA00022857"/>
    </source>
</evidence>
<feature type="binding site" description="in other chain" evidence="8">
    <location>
        <begin position="15"/>
        <end position="17"/>
    </location>
    <ligand>
        <name>FMN</name>
        <dbReference type="ChEBI" id="CHEBI:58210"/>
        <note>ligand shared between dimeric partners</note>
    </ligand>
</feature>
<evidence type="ECO:0000256" key="5">
    <source>
        <dbReference type="ARBA" id="ARBA00023002"/>
    </source>
</evidence>
<feature type="binding site" description="in other chain" evidence="8">
    <location>
        <begin position="142"/>
        <end position="144"/>
    </location>
    <ligand>
        <name>FMN</name>
        <dbReference type="ChEBI" id="CHEBI:58210"/>
        <note>ligand shared between dimeric partners</note>
    </ligand>
</feature>
<evidence type="ECO:0000313" key="10">
    <source>
        <dbReference type="EMBL" id="MBC9811519.1"/>
    </source>
</evidence>
<evidence type="ECO:0000313" key="11">
    <source>
        <dbReference type="Proteomes" id="UP000652681"/>
    </source>
</evidence>
<evidence type="ECO:0000256" key="1">
    <source>
        <dbReference type="ARBA" id="ARBA00007118"/>
    </source>
</evidence>
<dbReference type="GO" id="GO:0016491">
    <property type="term" value="F:oxidoreductase activity"/>
    <property type="evidence" value="ECO:0007669"/>
    <property type="project" value="UniProtKB-UniRule"/>
</dbReference>
<evidence type="ECO:0000259" key="9">
    <source>
        <dbReference type="Pfam" id="PF00881"/>
    </source>
</evidence>
<dbReference type="CDD" id="cd02135">
    <property type="entry name" value="YdjA-like"/>
    <property type="match status" value="1"/>
</dbReference>
<evidence type="ECO:0000256" key="2">
    <source>
        <dbReference type="ARBA" id="ARBA00022630"/>
    </source>
</evidence>
<dbReference type="InterPro" id="IPR000415">
    <property type="entry name" value="Nitroreductase-like"/>
</dbReference>
<keyword evidence="3 7" id="KW-0288">FMN</keyword>
<comment type="similarity">
    <text evidence="1 7">Belongs to the nitroreductase family.</text>
</comment>
<evidence type="ECO:0000256" key="3">
    <source>
        <dbReference type="ARBA" id="ARBA00022643"/>
    </source>
</evidence>
<evidence type="ECO:0000256" key="6">
    <source>
        <dbReference type="ARBA" id="ARBA00023027"/>
    </source>
</evidence>
<feature type="domain" description="Nitroreductase" evidence="9">
    <location>
        <begin position="12"/>
        <end position="173"/>
    </location>
</feature>
<dbReference type="PANTHER" id="PTHR43821:SF1">
    <property type="entry name" value="NAD(P)H NITROREDUCTASE YDJA-RELATED"/>
    <property type="match status" value="1"/>
</dbReference>
<dbReference type="EC" id="1.-.-.-" evidence="7"/>
<keyword evidence="2 7" id="KW-0285">Flavoprotein</keyword>
<dbReference type="RefSeq" id="WP_216713515.1">
    <property type="nucleotide sequence ID" value="NZ_JACVEL010000002.1"/>
</dbReference>
<sequence>MKYNLSEITELIRNRRTIFPEQYSSRKVHKEQIELIINNALWAPNHGNTQPWRFHVFTDGGLQKLSDFLGKTYLEVTPKEAQNDMKLAKMVSRPLRSSVVIAVSMVRQPESKIMELEEIEAVACAVQNMYLTCTAYGLGGFWSTPKLIYNQEMNHFLDLGEQDKCLGLFYVGYPDIEWPKAHRKPLEYVTKWISEE</sequence>
<feature type="binding site" evidence="8">
    <location>
        <position position="46"/>
    </location>
    <ligand>
        <name>FMN</name>
        <dbReference type="ChEBI" id="CHEBI:58210"/>
        <note>ligand shared between dimeric partners</note>
    </ligand>
</feature>
<dbReference type="PANTHER" id="PTHR43821">
    <property type="entry name" value="NAD(P)H NITROREDUCTASE YDJA-RELATED"/>
    <property type="match status" value="1"/>
</dbReference>
<evidence type="ECO:0000256" key="7">
    <source>
        <dbReference type="PIRNR" id="PIRNR000232"/>
    </source>
</evidence>
<keyword evidence="5 7" id="KW-0560">Oxidoreductase</keyword>
<dbReference type="Gene3D" id="3.40.109.10">
    <property type="entry name" value="NADH Oxidase"/>
    <property type="match status" value="1"/>
</dbReference>